<dbReference type="Pfam" id="PF11738">
    <property type="entry name" value="DUF3298"/>
    <property type="match status" value="1"/>
</dbReference>
<accession>A0A4R0MVE8</accession>
<dbReference type="Pfam" id="PF13739">
    <property type="entry name" value="PdaC"/>
    <property type="match status" value="1"/>
</dbReference>
<sequence>MKNAAMKKLALLFLSLSFIACQNEKKTISSSDQVNETDLSFKYDSVKVSSNVLVKGNENLTDTTKAVISYPVFSDQKINQFIEQKVMKFANEGEHYATYNDFASSFIKNFDAFSKENKEYGQTWFLDAKVKVEEQHPQYLSFLITFVNYEGGAHPNSSFTYLNYDPQNHQEILLDSLINPGSMPELTAIAEKIFRKNEKLSPTASLKDNYFFENDKFSLNQNFSINKKGLKFLYNPYEIKAYAYGITELVIPFADLKDVAKPNSLLNPAN</sequence>
<dbReference type="Proteomes" id="UP000291117">
    <property type="component" value="Unassembled WGS sequence"/>
</dbReference>
<evidence type="ECO:0000313" key="4">
    <source>
        <dbReference type="EMBL" id="TCC91125.1"/>
    </source>
</evidence>
<feature type="domain" description="DUF3298" evidence="2">
    <location>
        <begin position="176"/>
        <end position="253"/>
    </location>
</feature>
<name>A0A4R0MVE8_9SPHI</name>
<organism evidence="4 5">
    <name type="scientific">Pedobacter hiemivivus</name>
    <dbReference type="NCBI Taxonomy" id="2530454"/>
    <lineage>
        <taxon>Bacteria</taxon>
        <taxon>Pseudomonadati</taxon>
        <taxon>Bacteroidota</taxon>
        <taxon>Sphingobacteriia</taxon>
        <taxon>Sphingobacteriales</taxon>
        <taxon>Sphingobacteriaceae</taxon>
        <taxon>Pedobacter</taxon>
    </lineage>
</organism>
<dbReference type="PROSITE" id="PS51257">
    <property type="entry name" value="PROKAR_LIPOPROTEIN"/>
    <property type="match status" value="1"/>
</dbReference>
<evidence type="ECO:0000259" key="2">
    <source>
        <dbReference type="Pfam" id="PF11738"/>
    </source>
</evidence>
<dbReference type="InterPro" id="IPR037126">
    <property type="entry name" value="PdaC/RsiV-like_sf"/>
</dbReference>
<evidence type="ECO:0000313" key="5">
    <source>
        <dbReference type="Proteomes" id="UP000291117"/>
    </source>
</evidence>
<protein>
    <submittedName>
        <fullName evidence="4">DUF3298/DUF4163 domain-containing protein</fullName>
    </submittedName>
</protein>
<dbReference type="InterPro" id="IPR025303">
    <property type="entry name" value="PdaC"/>
</dbReference>
<keyword evidence="5" id="KW-1185">Reference proteome</keyword>
<dbReference type="InterPro" id="IPR021729">
    <property type="entry name" value="DUF3298"/>
</dbReference>
<reference evidence="4 5" key="1">
    <citation type="submission" date="2019-02" db="EMBL/GenBank/DDBJ databases">
        <title>Pedobacter sp. RP-3-8 sp. nov., isolated from Arctic soil.</title>
        <authorList>
            <person name="Dahal R.H."/>
        </authorList>
    </citation>
    <scope>NUCLEOTIDE SEQUENCE [LARGE SCALE GENOMIC DNA]</scope>
    <source>
        <strain evidence="4 5">RP-3-8</strain>
    </source>
</reference>
<dbReference type="EMBL" id="SJSM01000015">
    <property type="protein sequence ID" value="TCC91125.1"/>
    <property type="molecule type" value="Genomic_DNA"/>
</dbReference>
<gene>
    <name evidence="4" type="ORF">EZ444_19690</name>
</gene>
<feature type="domain" description="Deacetylase PdaC" evidence="3">
    <location>
        <begin position="61"/>
        <end position="157"/>
    </location>
</feature>
<comment type="caution">
    <text evidence="4">The sequence shown here is derived from an EMBL/GenBank/DDBJ whole genome shotgun (WGS) entry which is preliminary data.</text>
</comment>
<dbReference type="OrthoDB" id="594879at2"/>
<dbReference type="AlphaFoldDB" id="A0A4R0MVE8"/>
<feature type="signal peptide" evidence="1">
    <location>
        <begin position="1"/>
        <end position="22"/>
    </location>
</feature>
<proteinExistence type="predicted"/>
<keyword evidence="1" id="KW-0732">Signal</keyword>
<evidence type="ECO:0000256" key="1">
    <source>
        <dbReference type="SAM" id="SignalP"/>
    </source>
</evidence>
<evidence type="ECO:0000259" key="3">
    <source>
        <dbReference type="Pfam" id="PF13739"/>
    </source>
</evidence>
<dbReference type="Gene3D" id="3.30.565.40">
    <property type="entry name" value="Fervidobacterium nodosum Rt17-B1 like"/>
    <property type="match status" value="1"/>
</dbReference>
<dbReference type="Gene3D" id="3.90.640.20">
    <property type="entry name" value="Heat-shock cognate protein, ATPase"/>
    <property type="match status" value="1"/>
</dbReference>
<feature type="chain" id="PRO_5020859239" evidence="1">
    <location>
        <begin position="23"/>
        <end position="270"/>
    </location>
</feature>